<evidence type="ECO:0000313" key="2">
    <source>
        <dbReference type="Proteomes" id="UP001194468"/>
    </source>
</evidence>
<dbReference type="SUPFAM" id="SSF51197">
    <property type="entry name" value="Clavaminate synthase-like"/>
    <property type="match status" value="1"/>
</dbReference>
<keyword evidence="2" id="KW-1185">Reference proteome</keyword>
<organism evidence="1 2">
    <name type="scientific">Boletus edulis BED1</name>
    <dbReference type="NCBI Taxonomy" id="1328754"/>
    <lineage>
        <taxon>Eukaryota</taxon>
        <taxon>Fungi</taxon>
        <taxon>Dikarya</taxon>
        <taxon>Basidiomycota</taxon>
        <taxon>Agaricomycotina</taxon>
        <taxon>Agaricomycetes</taxon>
        <taxon>Agaricomycetidae</taxon>
        <taxon>Boletales</taxon>
        <taxon>Boletineae</taxon>
        <taxon>Boletaceae</taxon>
        <taxon>Boletoideae</taxon>
        <taxon>Boletus</taxon>
    </lineage>
</organism>
<dbReference type="InterPro" id="IPR027443">
    <property type="entry name" value="IPNS-like_sf"/>
</dbReference>
<dbReference type="PANTHER" id="PTHR30613">
    <property type="entry name" value="UNCHARACTERIZED PROTEIN YBIU-RELATED"/>
    <property type="match status" value="1"/>
</dbReference>
<proteinExistence type="predicted"/>
<dbReference type="InterPro" id="IPR010856">
    <property type="entry name" value="Gig2-like"/>
</dbReference>
<dbReference type="Pfam" id="PF07350">
    <property type="entry name" value="Gig2-like"/>
    <property type="match status" value="1"/>
</dbReference>
<reference evidence="1" key="1">
    <citation type="submission" date="2019-10" db="EMBL/GenBank/DDBJ databases">
        <authorList>
            <consortium name="DOE Joint Genome Institute"/>
            <person name="Kuo A."/>
            <person name="Miyauchi S."/>
            <person name="Kiss E."/>
            <person name="Drula E."/>
            <person name="Kohler A."/>
            <person name="Sanchez-Garcia M."/>
            <person name="Andreopoulos B."/>
            <person name="Barry K.W."/>
            <person name="Bonito G."/>
            <person name="Buee M."/>
            <person name="Carver A."/>
            <person name="Chen C."/>
            <person name="Cichocki N."/>
            <person name="Clum A."/>
            <person name="Culley D."/>
            <person name="Crous P.W."/>
            <person name="Fauchery L."/>
            <person name="Girlanda M."/>
            <person name="Hayes R."/>
            <person name="Keri Z."/>
            <person name="LaButti K."/>
            <person name="Lipzen A."/>
            <person name="Lombard V."/>
            <person name="Magnuson J."/>
            <person name="Maillard F."/>
            <person name="Morin E."/>
            <person name="Murat C."/>
            <person name="Nolan M."/>
            <person name="Ohm R."/>
            <person name="Pangilinan J."/>
            <person name="Pereira M."/>
            <person name="Perotto S."/>
            <person name="Peter M."/>
            <person name="Riley R."/>
            <person name="Sitrit Y."/>
            <person name="Stielow B."/>
            <person name="Szollosi G."/>
            <person name="Zifcakova L."/>
            <person name="Stursova M."/>
            <person name="Spatafora J.W."/>
            <person name="Tedersoo L."/>
            <person name="Vaario L.-M."/>
            <person name="Yamada A."/>
            <person name="Yan M."/>
            <person name="Wang P."/>
            <person name="Xu J."/>
            <person name="Bruns T."/>
            <person name="Baldrian P."/>
            <person name="Vilgalys R."/>
            <person name="Henrissat B."/>
            <person name="Grigoriev I.V."/>
            <person name="Hibbett D."/>
            <person name="Nagy L.G."/>
            <person name="Martin F.M."/>
        </authorList>
    </citation>
    <scope>NUCLEOTIDE SEQUENCE</scope>
    <source>
        <strain evidence="1">BED1</strain>
    </source>
</reference>
<evidence type="ECO:0000313" key="1">
    <source>
        <dbReference type="EMBL" id="KAF8434388.1"/>
    </source>
</evidence>
<name>A0AAD4GBB8_BOLED</name>
<dbReference type="PANTHER" id="PTHR30613:SF1">
    <property type="entry name" value="DUF1479 DOMAIN PROTEIN (AFU_ORTHOLOGUE AFUA_5G09280)"/>
    <property type="match status" value="1"/>
</dbReference>
<dbReference type="AlphaFoldDB" id="A0AAD4GBB8"/>
<dbReference type="Gene3D" id="2.60.120.330">
    <property type="entry name" value="B-lactam Antibiotic, Isopenicillin N Synthase, Chain"/>
    <property type="match status" value="1"/>
</dbReference>
<reference evidence="1" key="2">
    <citation type="journal article" date="2020" name="Nat. Commun.">
        <title>Large-scale genome sequencing of mycorrhizal fungi provides insights into the early evolution of symbiotic traits.</title>
        <authorList>
            <person name="Miyauchi S."/>
            <person name="Kiss E."/>
            <person name="Kuo A."/>
            <person name="Drula E."/>
            <person name="Kohler A."/>
            <person name="Sanchez-Garcia M."/>
            <person name="Morin E."/>
            <person name="Andreopoulos B."/>
            <person name="Barry K.W."/>
            <person name="Bonito G."/>
            <person name="Buee M."/>
            <person name="Carver A."/>
            <person name="Chen C."/>
            <person name="Cichocki N."/>
            <person name="Clum A."/>
            <person name="Culley D."/>
            <person name="Crous P.W."/>
            <person name="Fauchery L."/>
            <person name="Girlanda M."/>
            <person name="Hayes R.D."/>
            <person name="Keri Z."/>
            <person name="LaButti K."/>
            <person name="Lipzen A."/>
            <person name="Lombard V."/>
            <person name="Magnuson J."/>
            <person name="Maillard F."/>
            <person name="Murat C."/>
            <person name="Nolan M."/>
            <person name="Ohm R.A."/>
            <person name="Pangilinan J."/>
            <person name="Pereira M.F."/>
            <person name="Perotto S."/>
            <person name="Peter M."/>
            <person name="Pfister S."/>
            <person name="Riley R."/>
            <person name="Sitrit Y."/>
            <person name="Stielow J.B."/>
            <person name="Szollosi G."/>
            <person name="Zifcakova L."/>
            <person name="Stursova M."/>
            <person name="Spatafora J.W."/>
            <person name="Tedersoo L."/>
            <person name="Vaario L.M."/>
            <person name="Yamada A."/>
            <person name="Yan M."/>
            <person name="Wang P."/>
            <person name="Xu J."/>
            <person name="Bruns T."/>
            <person name="Baldrian P."/>
            <person name="Vilgalys R."/>
            <person name="Dunand C."/>
            <person name="Henrissat B."/>
            <person name="Grigoriev I.V."/>
            <person name="Hibbett D."/>
            <person name="Nagy L.G."/>
            <person name="Martin F.M."/>
        </authorList>
    </citation>
    <scope>NUCLEOTIDE SEQUENCE</scope>
    <source>
        <strain evidence="1">BED1</strain>
    </source>
</reference>
<dbReference type="Proteomes" id="UP001194468">
    <property type="component" value="Unassembled WGS sequence"/>
</dbReference>
<gene>
    <name evidence="1" type="ORF">L210DRAFT_3485570</name>
</gene>
<comment type="caution">
    <text evidence="1">The sequence shown here is derived from an EMBL/GenBank/DDBJ whole genome shotgun (WGS) entry which is preliminary data.</text>
</comment>
<sequence length="513" mass="56579">MLRKLSFPLPSRAYWTCSLLRSNVNPAAGNRIATMATEATRGVGKGGTIADVFTTLGPKADVAPLPARFSAVKKEVLRDMGVTPDKLELAWKGVLKALEPRVQEIISKGGNIIPRISYKEVNDGFSESQKDAIRKTGVVVITGGVPEEEALRWKCLMKGYIAANPVTGFPPENIQAYELYNSKPQIYARTHDCLLNTQKALLSLWHSSASFPDSIDFTTPISYFDRLRIRTPGDRSFTLGPHIDGGSVERWEDTAFRRVWTKILYGGQSGWESFDPFDATWRVNAKQDLYNAPNQCTILRCWQGWTSMSSTGINDGTLRVLPMLSLATTYIILRPFFKPRSIATGQPLTKAVNVSLAAEDWELNLEGSEFPGSVPGKAQELHEATHPHLRLAETMVSIPKIDPGDQVYWHCDTVHAVEGEHMGKEDSSVLYIPAAPLCVKNASYLRSQRANFVHGLPAPDFPGGEGESRFLDRATPQDITSQQGRQATGFEPFIATNDANAALVEEANKILFG</sequence>
<protein>
    <submittedName>
        <fullName evidence="1">DUF1479-domain-containing protein</fullName>
    </submittedName>
</protein>
<accession>A0AAD4GBB8</accession>
<dbReference type="EMBL" id="WHUW01000029">
    <property type="protein sequence ID" value="KAF8434388.1"/>
    <property type="molecule type" value="Genomic_DNA"/>
</dbReference>